<keyword evidence="6" id="KW-1185">Reference proteome</keyword>
<name>A0A1V2H639_9PROT</name>
<gene>
    <name evidence="5" type="ORF">BKE38_06900</name>
</gene>
<comment type="caution">
    <text evidence="5">The sequence shown here is derived from an EMBL/GenBank/DDBJ whole genome shotgun (WGS) entry which is preliminary data.</text>
</comment>
<evidence type="ECO:0000259" key="4">
    <source>
        <dbReference type="SMART" id="SM00796"/>
    </source>
</evidence>
<feature type="domain" description="Carboxyltransferase" evidence="4">
    <location>
        <begin position="6"/>
        <end position="207"/>
    </location>
</feature>
<dbReference type="GO" id="GO:0005524">
    <property type="term" value="F:ATP binding"/>
    <property type="evidence" value="ECO:0007669"/>
    <property type="project" value="UniProtKB-KW"/>
</dbReference>
<dbReference type="PANTHER" id="PTHR34698:SF2">
    <property type="entry name" value="5-OXOPROLINASE SUBUNIT B"/>
    <property type="match status" value="1"/>
</dbReference>
<dbReference type="Gene3D" id="3.30.1360.40">
    <property type="match status" value="1"/>
</dbReference>
<evidence type="ECO:0000256" key="3">
    <source>
        <dbReference type="ARBA" id="ARBA00022840"/>
    </source>
</evidence>
<keyword evidence="5" id="KW-0808">Transferase</keyword>
<dbReference type="SMART" id="SM00796">
    <property type="entry name" value="AHS1"/>
    <property type="match status" value="1"/>
</dbReference>
<organism evidence="5 6">
    <name type="scientific">Teichococcus deserti</name>
    <dbReference type="NCBI Taxonomy" id="1817963"/>
    <lineage>
        <taxon>Bacteria</taxon>
        <taxon>Pseudomonadati</taxon>
        <taxon>Pseudomonadota</taxon>
        <taxon>Alphaproteobacteria</taxon>
        <taxon>Acetobacterales</taxon>
        <taxon>Roseomonadaceae</taxon>
        <taxon>Roseomonas</taxon>
    </lineage>
</organism>
<dbReference type="PANTHER" id="PTHR34698">
    <property type="entry name" value="5-OXOPROLINASE SUBUNIT B"/>
    <property type="match status" value="1"/>
</dbReference>
<keyword evidence="1" id="KW-0547">Nucleotide-binding</keyword>
<dbReference type="RefSeq" id="WP_076956641.1">
    <property type="nucleotide sequence ID" value="NZ_MLCO01000054.1"/>
</dbReference>
<dbReference type="EMBL" id="MLCO01000054">
    <property type="protein sequence ID" value="ONG56052.1"/>
    <property type="molecule type" value="Genomic_DNA"/>
</dbReference>
<proteinExistence type="predicted"/>
<evidence type="ECO:0000313" key="5">
    <source>
        <dbReference type="EMBL" id="ONG56052.1"/>
    </source>
</evidence>
<sequence>MSPAYPVFRPVADHALLVEFGDRIDRDVHDQVLRLDAGLSPESVPGFLEAVPAYVNILVRFDPMQTDHASVEAALRRLLGGPARVPKPGRLREVRVCYEAELAPDLARVAEATGLDTEAVIAAHLAGDYRVYMYGFAPGYAYLAGVPEAIRQPRKTSPVRGTPAGSVTIAGPQCLVTTMIMPNGWWNIGRSPTRILDGGDSARPFLFDVGDSVRFTRITRDQFEAESRA</sequence>
<keyword evidence="3" id="KW-0067">ATP-binding</keyword>
<dbReference type="AlphaFoldDB" id="A0A1V2H639"/>
<dbReference type="InterPro" id="IPR010016">
    <property type="entry name" value="PxpB"/>
</dbReference>
<dbReference type="SUPFAM" id="SSF50891">
    <property type="entry name" value="Cyclophilin-like"/>
    <property type="match status" value="1"/>
</dbReference>
<dbReference type="OrthoDB" id="9778567at2"/>
<dbReference type="GO" id="GO:0016301">
    <property type="term" value="F:kinase activity"/>
    <property type="evidence" value="ECO:0007669"/>
    <property type="project" value="UniProtKB-KW"/>
</dbReference>
<accession>A0A1V2H639</accession>
<reference evidence="5 6" key="1">
    <citation type="submission" date="2016-10" db="EMBL/GenBank/DDBJ databases">
        <title>Draft Genome sequence of Roseomonas sp. strain M3.</title>
        <authorList>
            <person name="Subhash Y."/>
            <person name="Lee S."/>
        </authorList>
    </citation>
    <scope>NUCLEOTIDE SEQUENCE [LARGE SCALE GENOMIC DNA]</scope>
    <source>
        <strain evidence="5 6">M3</strain>
    </source>
</reference>
<evidence type="ECO:0000256" key="1">
    <source>
        <dbReference type="ARBA" id="ARBA00022741"/>
    </source>
</evidence>
<dbReference type="SUPFAM" id="SSF160467">
    <property type="entry name" value="PH0987 N-terminal domain-like"/>
    <property type="match status" value="1"/>
</dbReference>
<keyword evidence="2" id="KW-0378">Hydrolase</keyword>
<dbReference type="Pfam" id="PF02682">
    <property type="entry name" value="CT_C_D"/>
    <property type="match status" value="1"/>
</dbReference>
<dbReference type="Gene3D" id="2.40.100.10">
    <property type="entry name" value="Cyclophilin-like"/>
    <property type="match status" value="1"/>
</dbReference>
<protein>
    <submittedName>
        <fullName evidence="5">Kinase</fullName>
    </submittedName>
</protein>
<dbReference type="GO" id="GO:0016787">
    <property type="term" value="F:hydrolase activity"/>
    <property type="evidence" value="ECO:0007669"/>
    <property type="project" value="UniProtKB-KW"/>
</dbReference>
<dbReference type="InterPro" id="IPR003833">
    <property type="entry name" value="CT_C_D"/>
</dbReference>
<keyword evidence="5" id="KW-0418">Kinase</keyword>
<evidence type="ECO:0000256" key="2">
    <source>
        <dbReference type="ARBA" id="ARBA00022801"/>
    </source>
</evidence>
<dbReference type="Proteomes" id="UP000188879">
    <property type="component" value="Unassembled WGS sequence"/>
</dbReference>
<dbReference type="InterPro" id="IPR029000">
    <property type="entry name" value="Cyclophilin-like_dom_sf"/>
</dbReference>
<evidence type="ECO:0000313" key="6">
    <source>
        <dbReference type="Proteomes" id="UP000188879"/>
    </source>
</evidence>